<dbReference type="Proteomes" id="UP000184123">
    <property type="component" value="Unassembled WGS sequence"/>
</dbReference>
<dbReference type="OrthoDB" id="5795499at2"/>
<organism evidence="4 5">
    <name type="scientific">Halomonas cupida</name>
    <dbReference type="NCBI Taxonomy" id="44933"/>
    <lineage>
        <taxon>Bacteria</taxon>
        <taxon>Pseudomonadati</taxon>
        <taxon>Pseudomonadota</taxon>
        <taxon>Gammaproteobacteria</taxon>
        <taxon>Oceanospirillales</taxon>
        <taxon>Halomonadaceae</taxon>
        <taxon>Halomonas</taxon>
    </lineage>
</organism>
<dbReference type="CDD" id="cd00293">
    <property type="entry name" value="USP-like"/>
    <property type="match status" value="1"/>
</dbReference>
<comment type="similarity">
    <text evidence="1">Belongs to the universal stress protein A family.</text>
</comment>
<dbReference type="Pfam" id="PF00582">
    <property type="entry name" value="Usp"/>
    <property type="match status" value="1"/>
</dbReference>
<gene>
    <name evidence="3" type="primary">yxiE</name>
    <name evidence="3" type="ORF">HCU01_19510</name>
    <name evidence="4" type="ORF">SAMN05660971_02788</name>
</gene>
<dbReference type="RefSeq" id="WP_073435802.1">
    <property type="nucleotide sequence ID" value="NZ_BJXU01000071.1"/>
</dbReference>
<reference evidence="3 6" key="2">
    <citation type="submission" date="2019-07" db="EMBL/GenBank/DDBJ databases">
        <title>Whole genome shotgun sequence of Halomonas cupida NBRC 102219.</title>
        <authorList>
            <person name="Hosoyama A."/>
            <person name="Uohara A."/>
            <person name="Ohji S."/>
            <person name="Ichikawa N."/>
        </authorList>
    </citation>
    <scope>NUCLEOTIDE SEQUENCE [LARGE SCALE GENOMIC DNA]</scope>
    <source>
        <strain evidence="3 6">NBRC 102219</strain>
    </source>
</reference>
<dbReference type="EMBL" id="FRCA01000007">
    <property type="protein sequence ID" value="SHM35084.1"/>
    <property type="molecule type" value="Genomic_DNA"/>
</dbReference>
<name>A0A1M7I2V2_9GAMM</name>
<dbReference type="STRING" id="44933.SAMN05660971_02788"/>
<feature type="domain" description="UspA" evidence="2">
    <location>
        <begin position="1"/>
        <end position="146"/>
    </location>
</feature>
<dbReference type="PRINTS" id="PR01438">
    <property type="entry name" value="UNVRSLSTRESS"/>
</dbReference>
<dbReference type="PANTHER" id="PTHR46268:SF6">
    <property type="entry name" value="UNIVERSAL STRESS PROTEIN UP12"/>
    <property type="match status" value="1"/>
</dbReference>
<protein>
    <submittedName>
        <fullName evidence="4">Nucleotide-binding universal stress protein, UspA family</fullName>
    </submittedName>
    <submittedName>
        <fullName evidence="3">Universal stress protein YxiE</fullName>
    </submittedName>
</protein>
<dbReference type="EMBL" id="BJXU01000071">
    <property type="protein sequence ID" value="GEN24002.1"/>
    <property type="molecule type" value="Genomic_DNA"/>
</dbReference>
<dbReference type="Gene3D" id="3.40.50.620">
    <property type="entry name" value="HUPs"/>
    <property type="match status" value="1"/>
</dbReference>
<dbReference type="AlphaFoldDB" id="A0A1M7I2V2"/>
<dbReference type="PANTHER" id="PTHR46268">
    <property type="entry name" value="STRESS RESPONSE PROTEIN NHAX"/>
    <property type="match status" value="1"/>
</dbReference>
<evidence type="ECO:0000313" key="5">
    <source>
        <dbReference type="Proteomes" id="UP000184123"/>
    </source>
</evidence>
<accession>A0A1M7I2V2</accession>
<evidence type="ECO:0000313" key="3">
    <source>
        <dbReference type="EMBL" id="GEN24002.1"/>
    </source>
</evidence>
<sequence>MFKTILVPIDGSEHSRDALKVACRLADGPDSQLVLLHVPEELAHEPVLVWGVVAVPADAAMVRREEVGREILAKAEQEAVELNAPATDTIMAHGAPARVILDTARDRNVDAIIMGSRGLGDFSSLVFGSVSHKVSHGADCRVITVH</sequence>
<dbReference type="Proteomes" id="UP000321726">
    <property type="component" value="Unassembled WGS sequence"/>
</dbReference>
<evidence type="ECO:0000313" key="6">
    <source>
        <dbReference type="Proteomes" id="UP000321726"/>
    </source>
</evidence>
<reference evidence="4 5" key="1">
    <citation type="submission" date="2016-11" db="EMBL/GenBank/DDBJ databases">
        <authorList>
            <person name="Jaros S."/>
            <person name="Januszkiewicz K."/>
            <person name="Wedrychowicz H."/>
        </authorList>
    </citation>
    <scope>NUCLEOTIDE SEQUENCE [LARGE SCALE GENOMIC DNA]</scope>
    <source>
        <strain evidence="4 5">DSM 4740</strain>
    </source>
</reference>
<evidence type="ECO:0000259" key="2">
    <source>
        <dbReference type="Pfam" id="PF00582"/>
    </source>
</evidence>
<dbReference type="InterPro" id="IPR014729">
    <property type="entry name" value="Rossmann-like_a/b/a_fold"/>
</dbReference>
<evidence type="ECO:0000256" key="1">
    <source>
        <dbReference type="ARBA" id="ARBA00008791"/>
    </source>
</evidence>
<proteinExistence type="inferred from homology"/>
<dbReference type="SUPFAM" id="SSF52402">
    <property type="entry name" value="Adenine nucleotide alpha hydrolases-like"/>
    <property type="match status" value="1"/>
</dbReference>
<evidence type="ECO:0000313" key="4">
    <source>
        <dbReference type="EMBL" id="SHM35084.1"/>
    </source>
</evidence>
<keyword evidence="6" id="KW-1185">Reference proteome</keyword>
<dbReference type="InterPro" id="IPR006016">
    <property type="entry name" value="UspA"/>
</dbReference>
<dbReference type="InterPro" id="IPR006015">
    <property type="entry name" value="Universal_stress_UspA"/>
</dbReference>